<evidence type="ECO:0000256" key="4">
    <source>
        <dbReference type="ARBA" id="ARBA00022989"/>
    </source>
</evidence>
<feature type="transmembrane region" description="Helical" evidence="6">
    <location>
        <begin position="240"/>
        <end position="258"/>
    </location>
</feature>
<organism evidence="8 9">
    <name type="scientific">Methylophaga thalassica</name>
    <dbReference type="NCBI Taxonomy" id="40223"/>
    <lineage>
        <taxon>Bacteria</taxon>
        <taxon>Pseudomonadati</taxon>
        <taxon>Pseudomonadota</taxon>
        <taxon>Gammaproteobacteria</taxon>
        <taxon>Thiotrichales</taxon>
        <taxon>Piscirickettsiaceae</taxon>
        <taxon>Methylophaga</taxon>
    </lineage>
</organism>
<keyword evidence="3 6" id="KW-0812">Transmembrane</keyword>
<feature type="transmembrane region" description="Helical" evidence="6">
    <location>
        <begin position="294"/>
        <end position="317"/>
    </location>
</feature>
<name>A0ABQ5TXN3_9GAMM</name>
<feature type="transmembrane region" description="Helical" evidence="6">
    <location>
        <begin position="49"/>
        <end position="66"/>
    </location>
</feature>
<keyword evidence="4 6" id="KW-1133">Transmembrane helix</keyword>
<dbReference type="Gene3D" id="1.20.1250.20">
    <property type="entry name" value="MFS general substrate transporter like domains"/>
    <property type="match status" value="1"/>
</dbReference>
<feature type="domain" description="Major facilitator superfamily (MFS) profile" evidence="7">
    <location>
        <begin position="1"/>
        <end position="381"/>
    </location>
</feature>
<reference evidence="8" key="1">
    <citation type="journal article" date="2014" name="Int. J. Syst. Evol. Microbiol.">
        <title>Complete genome of a new Firmicutes species belonging to the dominant human colonic microbiota ('Ruminococcus bicirculans') reveals two chromosomes and a selective capacity to utilize plant glucans.</title>
        <authorList>
            <consortium name="NISC Comparative Sequencing Program"/>
            <person name="Wegmann U."/>
            <person name="Louis P."/>
            <person name="Goesmann A."/>
            <person name="Henrissat B."/>
            <person name="Duncan S.H."/>
            <person name="Flint H.J."/>
        </authorList>
    </citation>
    <scope>NUCLEOTIDE SEQUENCE</scope>
    <source>
        <strain evidence="8">NBRC 102424</strain>
    </source>
</reference>
<feature type="transmembrane region" description="Helical" evidence="6">
    <location>
        <begin position="270"/>
        <end position="288"/>
    </location>
</feature>
<dbReference type="InterPro" id="IPR020846">
    <property type="entry name" value="MFS_dom"/>
</dbReference>
<dbReference type="PROSITE" id="PS50850">
    <property type="entry name" value="MFS"/>
    <property type="match status" value="1"/>
</dbReference>
<evidence type="ECO:0000313" key="9">
    <source>
        <dbReference type="Proteomes" id="UP001161423"/>
    </source>
</evidence>
<dbReference type="Pfam" id="PF07690">
    <property type="entry name" value="MFS_1"/>
    <property type="match status" value="1"/>
</dbReference>
<evidence type="ECO:0000259" key="7">
    <source>
        <dbReference type="PROSITE" id="PS50850"/>
    </source>
</evidence>
<evidence type="ECO:0000313" key="8">
    <source>
        <dbReference type="EMBL" id="GLQ00937.1"/>
    </source>
</evidence>
<feature type="transmembrane region" description="Helical" evidence="6">
    <location>
        <begin position="139"/>
        <end position="160"/>
    </location>
</feature>
<dbReference type="InterPro" id="IPR011701">
    <property type="entry name" value="MFS"/>
</dbReference>
<dbReference type="SUPFAM" id="SSF103473">
    <property type="entry name" value="MFS general substrate transporter"/>
    <property type="match status" value="1"/>
</dbReference>
<dbReference type="CDD" id="cd17473">
    <property type="entry name" value="MFS_arabinose_efflux_permease_like"/>
    <property type="match status" value="1"/>
</dbReference>
<sequence>MDKNSRQANRLTDITLLAVSSLTIMVGCILLPGLPLIATQLGISSDPGWLITMPSLGVILFGPAAGKLMQKVGAYNALCVGLALYGLIGMAGFLFKDSLFIHVDRLLLGAATAVVMASGTALIAHFYQGQERLQMIAKQGMSIEVGGVIFLAVAGLLTAQAWFWPFYLYAIAWLILVMVVLYVPAMTGLEKTQIDTAEVRVSREQRWVLALALISMLIFFITTITLPVQLHQSGVSEITAGFYLAFISFMAVIGAFFMPKIVERLQERSTLIAAYSLYGIAQILFAFTNSWFTLILAAIAMGMGFGLSIPLVNHITIELSDSSIRNTQLAYLSMAIFSGQFLSSVLAEMIDDHLTLYLCTTFLAFITAITLIAMRGLRFRA</sequence>
<dbReference type="RefSeq" id="WP_284723690.1">
    <property type="nucleotide sequence ID" value="NZ_BSND01000013.1"/>
</dbReference>
<keyword evidence="9" id="KW-1185">Reference proteome</keyword>
<feature type="transmembrane region" description="Helical" evidence="6">
    <location>
        <begin position="107"/>
        <end position="127"/>
    </location>
</feature>
<feature type="transmembrane region" description="Helical" evidence="6">
    <location>
        <begin position="73"/>
        <end position="95"/>
    </location>
</feature>
<dbReference type="EMBL" id="BSND01000013">
    <property type="protein sequence ID" value="GLQ00937.1"/>
    <property type="molecule type" value="Genomic_DNA"/>
</dbReference>
<comment type="caution">
    <text evidence="8">The sequence shown here is derived from an EMBL/GenBank/DDBJ whole genome shotgun (WGS) entry which is preliminary data.</text>
</comment>
<dbReference type="InterPro" id="IPR050189">
    <property type="entry name" value="MFS_Efflux_Transporters"/>
</dbReference>
<reference evidence="8" key="2">
    <citation type="submission" date="2023-01" db="EMBL/GenBank/DDBJ databases">
        <title>Draft genome sequence of Methylophaga thalassica strain NBRC 102424.</title>
        <authorList>
            <person name="Sun Q."/>
            <person name="Mori K."/>
        </authorList>
    </citation>
    <scope>NUCLEOTIDE SEQUENCE</scope>
    <source>
        <strain evidence="8">NBRC 102424</strain>
    </source>
</reference>
<dbReference type="PANTHER" id="PTHR43124">
    <property type="entry name" value="PURINE EFFLUX PUMP PBUE"/>
    <property type="match status" value="1"/>
</dbReference>
<protein>
    <submittedName>
        <fullName evidence="8">MFS transporter</fullName>
    </submittedName>
</protein>
<feature type="transmembrane region" description="Helical" evidence="6">
    <location>
        <begin position="353"/>
        <end position="374"/>
    </location>
</feature>
<proteinExistence type="predicted"/>
<keyword evidence="5 6" id="KW-0472">Membrane</keyword>
<accession>A0ABQ5TXN3</accession>
<evidence type="ECO:0000256" key="2">
    <source>
        <dbReference type="ARBA" id="ARBA00022475"/>
    </source>
</evidence>
<feature type="transmembrane region" description="Helical" evidence="6">
    <location>
        <begin position="329"/>
        <end position="347"/>
    </location>
</feature>
<comment type="subcellular location">
    <subcellularLocation>
        <location evidence="1">Cell membrane</location>
        <topology evidence="1">Multi-pass membrane protein</topology>
    </subcellularLocation>
</comment>
<feature type="transmembrane region" description="Helical" evidence="6">
    <location>
        <begin position="12"/>
        <end position="37"/>
    </location>
</feature>
<dbReference type="PROSITE" id="PS51257">
    <property type="entry name" value="PROKAR_LIPOPROTEIN"/>
    <property type="match status" value="1"/>
</dbReference>
<keyword evidence="2" id="KW-1003">Cell membrane</keyword>
<evidence type="ECO:0000256" key="5">
    <source>
        <dbReference type="ARBA" id="ARBA00023136"/>
    </source>
</evidence>
<feature type="transmembrane region" description="Helical" evidence="6">
    <location>
        <begin position="166"/>
        <end position="186"/>
    </location>
</feature>
<dbReference type="Proteomes" id="UP001161423">
    <property type="component" value="Unassembled WGS sequence"/>
</dbReference>
<evidence type="ECO:0000256" key="3">
    <source>
        <dbReference type="ARBA" id="ARBA00022692"/>
    </source>
</evidence>
<feature type="transmembrane region" description="Helical" evidence="6">
    <location>
        <begin position="207"/>
        <end position="228"/>
    </location>
</feature>
<evidence type="ECO:0000256" key="6">
    <source>
        <dbReference type="SAM" id="Phobius"/>
    </source>
</evidence>
<dbReference type="InterPro" id="IPR036259">
    <property type="entry name" value="MFS_trans_sf"/>
</dbReference>
<dbReference type="PANTHER" id="PTHR43124:SF3">
    <property type="entry name" value="CHLORAMPHENICOL EFFLUX PUMP RV0191"/>
    <property type="match status" value="1"/>
</dbReference>
<gene>
    <name evidence="8" type="ORF">GCM10007891_27900</name>
</gene>
<evidence type="ECO:0000256" key="1">
    <source>
        <dbReference type="ARBA" id="ARBA00004651"/>
    </source>
</evidence>